<dbReference type="InterPro" id="IPR013216">
    <property type="entry name" value="Methyltransf_11"/>
</dbReference>
<dbReference type="GO" id="GO:0008757">
    <property type="term" value="F:S-adenosylmethionine-dependent methyltransferase activity"/>
    <property type="evidence" value="ECO:0007669"/>
    <property type="project" value="InterPro"/>
</dbReference>
<protein>
    <recommendedName>
        <fullName evidence="2">Methyltransferase type 11 domain-containing protein</fullName>
    </recommendedName>
</protein>
<dbReference type="InterPro" id="IPR029063">
    <property type="entry name" value="SAM-dependent_MTases_sf"/>
</dbReference>
<evidence type="ECO:0000259" key="2">
    <source>
        <dbReference type="Pfam" id="PF08241"/>
    </source>
</evidence>
<dbReference type="SUPFAM" id="SSF53335">
    <property type="entry name" value="S-adenosyl-L-methionine-dependent methyltransferases"/>
    <property type="match status" value="1"/>
</dbReference>
<name>A0A1E5G0S7_9FIRM</name>
<evidence type="ECO:0000313" key="4">
    <source>
        <dbReference type="Proteomes" id="UP000094296"/>
    </source>
</evidence>
<dbReference type="Proteomes" id="UP000094296">
    <property type="component" value="Unassembled WGS sequence"/>
</dbReference>
<dbReference type="CDD" id="cd02440">
    <property type="entry name" value="AdoMet_MTases"/>
    <property type="match status" value="1"/>
</dbReference>
<accession>A0A1E5G0S7</accession>
<evidence type="ECO:0000313" key="3">
    <source>
        <dbReference type="EMBL" id="OEF96506.1"/>
    </source>
</evidence>
<feature type="domain" description="Methyltransferase type 11" evidence="2">
    <location>
        <begin position="37"/>
        <end position="133"/>
    </location>
</feature>
<evidence type="ECO:0000256" key="1">
    <source>
        <dbReference type="ARBA" id="ARBA00022679"/>
    </source>
</evidence>
<comment type="caution">
    <text evidence="3">The sequence shown here is derived from an EMBL/GenBank/DDBJ whole genome shotgun (WGS) entry which is preliminary data.</text>
</comment>
<dbReference type="EMBL" id="MIJE01000031">
    <property type="protein sequence ID" value="OEF96506.1"/>
    <property type="molecule type" value="Genomic_DNA"/>
</dbReference>
<dbReference type="PANTHER" id="PTHR44068:SF11">
    <property type="entry name" value="GERANYL DIPHOSPHATE 2-C-METHYLTRANSFERASE"/>
    <property type="match status" value="1"/>
</dbReference>
<dbReference type="PANTHER" id="PTHR44068">
    <property type="entry name" value="ZGC:194242"/>
    <property type="match status" value="1"/>
</dbReference>
<dbReference type="STRING" id="766136.BHF68_07580"/>
<reference evidence="3 4" key="1">
    <citation type="submission" date="2016-09" db="EMBL/GenBank/DDBJ databases">
        <title>Draft genome sequence for the type strain of Desulfuribacillus alkaliarsenatis AHT28, an obligately anaerobic, sulfidogenic bacterium isolated from Russian soda lake sediments.</title>
        <authorList>
            <person name="Abin C.A."/>
            <person name="Hollibaugh J.T."/>
        </authorList>
    </citation>
    <scope>NUCLEOTIDE SEQUENCE [LARGE SCALE GENOMIC DNA]</scope>
    <source>
        <strain evidence="3 4">AHT28</strain>
    </source>
</reference>
<dbReference type="InterPro" id="IPR050447">
    <property type="entry name" value="Erg6_SMT_methyltransf"/>
</dbReference>
<dbReference type="Gene3D" id="3.40.50.150">
    <property type="entry name" value="Vaccinia Virus protein VP39"/>
    <property type="match status" value="1"/>
</dbReference>
<gene>
    <name evidence="3" type="ORF">BHF68_07580</name>
</gene>
<organism evidence="3 4">
    <name type="scientific">Desulfuribacillus alkaliarsenatis</name>
    <dbReference type="NCBI Taxonomy" id="766136"/>
    <lineage>
        <taxon>Bacteria</taxon>
        <taxon>Bacillati</taxon>
        <taxon>Bacillota</taxon>
        <taxon>Desulfuribacillia</taxon>
        <taxon>Desulfuribacillales</taxon>
        <taxon>Desulfuribacillaceae</taxon>
        <taxon>Desulfuribacillus</taxon>
    </lineage>
</organism>
<keyword evidence="4" id="KW-1185">Reference proteome</keyword>
<dbReference type="RefSeq" id="WP_069643515.1">
    <property type="nucleotide sequence ID" value="NZ_MIJE01000031.1"/>
</dbReference>
<dbReference type="OrthoDB" id="9811589at2"/>
<dbReference type="AlphaFoldDB" id="A0A1E5G0S7"/>
<sequence>MGKAELTRPISAKDVEEVTGIEVDLRDFSVADSSDVLDVGAGGEAVIFRSIRKDIFGLEAAEEEIDATKEKGIEDAVGAKIHWIQGDAREMPLDDESFDVVTSFFTCMYLREQESKQQFFNECFRVLRSGGEVHLWDFSIKTDKQVFVGKLKIFLPDNEVVNASYGLGGESKEQTLEAIIDYATKAGFVCEKQELKCPSFYIKFKKP</sequence>
<dbReference type="Pfam" id="PF08241">
    <property type="entry name" value="Methyltransf_11"/>
    <property type="match status" value="1"/>
</dbReference>
<proteinExistence type="predicted"/>
<keyword evidence="1" id="KW-0808">Transferase</keyword>